<feature type="compositionally biased region" description="Gly residues" evidence="2">
    <location>
        <begin position="633"/>
        <end position="643"/>
    </location>
</feature>
<evidence type="ECO:0000259" key="3">
    <source>
        <dbReference type="Pfam" id="PF10033"/>
    </source>
</evidence>
<dbReference type="EMBL" id="BFEA01000007">
    <property type="protein sequence ID" value="GBG59860.1"/>
    <property type="molecule type" value="Genomic_DNA"/>
</dbReference>
<feature type="compositionally biased region" description="Gly residues" evidence="2">
    <location>
        <begin position="214"/>
        <end position="231"/>
    </location>
</feature>
<feature type="compositionally biased region" description="Polar residues" evidence="2">
    <location>
        <begin position="595"/>
        <end position="607"/>
    </location>
</feature>
<dbReference type="InterPro" id="IPR018731">
    <property type="entry name" value="Atg13_N"/>
</dbReference>
<feature type="compositionally biased region" description="Polar residues" evidence="2">
    <location>
        <begin position="723"/>
        <end position="741"/>
    </location>
</feature>
<feature type="compositionally biased region" description="Polar residues" evidence="2">
    <location>
        <begin position="519"/>
        <end position="530"/>
    </location>
</feature>
<feature type="region of interest" description="Disordered" evidence="2">
    <location>
        <begin position="166"/>
        <end position="194"/>
    </location>
</feature>
<feature type="compositionally biased region" description="Low complexity" evidence="2">
    <location>
        <begin position="552"/>
        <end position="563"/>
    </location>
</feature>
<dbReference type="GO" id="GO:0000407">
    <property type="term" value="C:phagophore assembly site"/>
    <property type="evidence" value="ECO:0007669"/>
    <property type="project" value="TreeGrafter"/>
</dbReference>
<feature type="compositionally biased region" description="Low complexity" evidence="2">
    <location>
        <begin position="352"/>
        <end position="364"/>
    </location>
</feature>
<accession>A0A388JPZ5</accession>
<dbReference type="Gene3D" id="3.30.900.10">
    <property type="entry name" value="HORMA domain"/>
    <property type="match status" value="1"/>
</dbReference>
<feature type="compositionally biased region" description="Gly residues" evidence="2">
    <location>
        <begin position="479"/>
        <end position="492"/>
    </location>
</feature>
<feature type="compositionally biased region" description="Gly residues" evidence="2">
    <location>
        <begin position="706"/>
        <end position="721"/>
    </location>
</feature>
<dbReference type="InterPro" id="IPR040182">
    <property type="entry name" value="ATG13"/>
</dbReference>
<dbReference type="GO" id="GO:0000423">
    <property type="term" value="P:mitophagy"/>
    <property type="evidence" value="ECO:0007669"/>
    <property type="project" value="TreeGrafter"/>
</dbReference>
<dbReference type="InterPro" id="IPR036570">
    <property type="entry name" value="HORMA_dom_sf"/>
</dbReference>
<comment type="caution">
    <text evidence="4">The sequence shown here is derived from an EMBL/GenBank/DDBJ whole genome shotgun (WGS) entry which is preliminary data.</text>
</comment>
<evidence type="ECO:0000256" key="2">
    <source>
        <dbReference type="SAM" id="MobiDB-lite"/>
    </source>
</evidence>
<feature type="compositionally biased region" description="Gly residues" evidence="2">
    <location>
        <begin position="573"/>
        <end position="583"/>
    </location>
</feature>
<evidence type="ECO:0000313" key="5">
    <source>
        <dbReference type="Proteomes" id="UP000265515"/>
    </source>
</evidence>
<dbReference type="Proteomes" id="UP000265515">
    <property type="component" value="Unassembled WGS sequence"/>
</dbReference>
<dbReference type="GO" id="GO:0034497">
    <property type="term" value="P:protein localization to phagophore assembly site"/>
    <property type="evidence" value="ECO:0007669"/>
    <property type="project" value="TreeGrafter"/>
</dbReference>
<feature type="region of interest" description="Disordered" evidence="2">
    <location>
        <begin position="692"/>
        <end position="741"/>
    </location>
</feature>
<protein>
    <recommendedName>
        <fullName evidence="3">Autophagy-related protein 13 N-terminal domain-containing protein</fullName>
    </recommendedName>
</protein>
<feature type="domain" description="Autophagy-related protein 13 N-terminal" evidence="3">
    <location>
        <begin position="15"/>
        <end position="328"/>
    </location>
</feature>
<feature type="compositionally biased region" description="Low complexity" evidence="2">
    <location>
        <begin position="465"/>
        <end position="478"/>
    </location>
</feature>
<dbReference type="AlphaFoldDB" id="A0A388JPZ5"/>
<dbReference type="PANTHER" id="PTHR13430">
    <property type="match status" value="1"/>
</dbReference>
<dbReference type="STRING" id="69332.A0A388JPZ5"/>
<feature type="compositionally biased region" description="Low complexity" evidence="2">
    <location>
        <begin position="644"/>
        <end position="662"/>
    </location>
</feature>
<feature type="compositionally biased region" description="Polar residues" evidence="2">
    <location>
        <begin position="438"/>
        <end position="450"/>
    </location>
</feature>
<organism evidence="4 5">
    <name type="scientific">Chara braunii</name>
    <name type="common">Braun's stonewort</name>
    <dbReference type="NCBI Taxonomy" id="69332"/>
    <lineage>
        <taxon>Eukaryota</taxon>
        <taxon>Viridiplantae</taxon>
        <taxon>Streptophyta</taxon>
        <taxon>Charophyceae</taxon>
        <taxon>Charales</taxon>
        <taxon>Characeae</taxon>
        <taxon>Chara</taxon>
    </lineage>
</organism>
<feature type="region of interest" description="Disordered" evidence="2">
    <location>
        <begin position="352"/>
        <end position="672"/>
    </location>
</feature>
<dbReference type="OrthoDB" id="70161at2759"/>
<dbReference type="GO" id="GO:0005829">
    <property type="term" value="C:cytosol"/>
    <property type="evidence" value="ECO:0007669"/>
    <property type="project" value="TreeGrafter"/>
</dbReference>
<sequence>MAGHGEGSGAMDQIVTEFFSRVLHVIIDARIGSISRLSNAPSHQRAGAVAEAAGSSLGAAAAAAKHAANSWFNIQLDPSEVVRREADPWRRSQLEPMIIDIFLEHRSSAAMDVSSSFIGSGVDWGGGGYGDRRASFGREDHRGSRGGGGRIGSTLLERWVVQCERKRREGGPGASGGRGGEVSGGGGRGGITLTPRGGGVLTASAYNAATRVGTSGGGGGGGSVLGGGGSSSSGVVPPHVMEIPVVYKRAVIMLRSLFCLVRTLPAHRLVRLARSHAHHPGGLSLTYRVRSSAPPIPEADASDMEVHKLSPVDTPVGRLCLSVSYRHSAGVTALEVAPTILPCIIPDYVGSPSASNCSPPSNGPASGGRVGVLSSPYPSPDGSVSRGEGGGAGAQQQPSGRRLSKPRLPTFRPPGDVGSPSSPSHGNYSFTGKPPSPSRSSSQDGTSPSGHGQIVSPRGSGGWPGSSPSSQAGSPAEGSVGGGERGGGGFGRGPRSSTAPMSIPRSSGRRAGEVVFRRSLSTGDPSSTAMGTGVGSPRLSVPGTGGQGAPVGSSSSGGNDSPGSGRGGRGEEGGGGTGGGGPAGRRYSRGVSAHSPPTSSFRPSSAPATVDHHNWDNPASSANGTPVHPPIIGIGGIGGGGVGPSTSVSGSEGSVTTGLSVSPTLPFASTPVKQTPLRLMEFDDNQGVGCMGGGTSPGTETAAPRAGGGGGGGVEGGGGGPLTSRSTPRTTGKEPSSIARTHGSNFSLSMEAKAMARLSISPLSDNPPIVSPTHPLGGGALQRKHHRDEKATACRNGSFATIQFVSNRGFILTNKKDEYNKEGVLVNVIIRFSLYC</sequence>
<feature type="compositionally biased region" description="Low complexity" evidence="2">
    <location>
        <begin position="413"/>
        <end position="426"/>
    </location>
</feature>
<gene>
    <name evidence="4" type="ORF">CBR_g66667</name>
</gene>
<feature type="region of interest" description="Disordered" evidence="2">
    <location>
        <begin position="212"/>
        <end position="234"/>
    </location>
</feature>
<reference evidence="4 5" key="1">
    <citation type="journal article" date="2018" name="Cell">
        <title>The Chara Genome: Secondary Complexity and Implications for Plant Terrestrialization.</title>
        <authorList>
            <person name="Nishiyama T."/>
            <person name="Sakayama H."/>
            <person name="Vries J.D."/>
            <person name="Buschmann H."/>
            <person name="Saint-Marcoux D."/>
            <person name="Ullrich K.K."/>
            <person name="Haas F.B."/>
            <person name="Vanderstraeten L."/>
            <person name="Becker D."/>
            <person name="Lang D."/>
            <person name="Vosolsobe S."/>
            <person name="Rombauts S."/>
            <person name="Wilhelmsson P.K.I."/>
            <person name="Janitza P."/>
            <person name="Kern R."/>
            <person name="Heyl A."/>
            <person name="Rumpler F."/>
            <person name="Villalobos L.I.A.C."/>
            <person name="Clay J.M."/>
            <person name="Skokan R."/>
            <person name="Toyoda A."/>
            <person name="Suzuki Y."/>
            <person name="Kagoshima H."/>
            <person name="Schijlen E."/>
            <person name="Tajeshwar N."/>
            <person name="Catarino B."/>
            <person name="Hetherington A.J."/>
            <person name="Saltykova A."/>
            <person name="Bonnot C."/>
            <person name="Breuninger H."/>
            <person name="Symeonidi A."/>
            <person name="Radhakrishnan G.V."/>
            <person name="Van Nieuwerburgh F."/>
            <person name="Deforce D."/>
            <person name="Chang C."/>
            <person name="Karol K.G."/>
            <person name="Hedrich R."/>
            <person name="Ulvskov P."/>
            <person name="Glockner G."/>
            <person name="Delwiche C.F."/>
            <person name="Petrasek J."/>
            <person name="Van de Peer Y."/>
            <person name="Friml J."/>
            <person name="Beilby M."/>
            <person name="Dolan L."/>
            <person name="Kohara Y."/>
            <person name="Sugano S."/>
            <person name="Fujiyama A."/>
            <person name="Delaux P.-M."/>
            <person name="Quint M."/>
            <person name="TheiBen G."/>
            <person name="Hagemann M."/>
            <person name="Harholt J."/>
            <person name="Dunand C."/>
            <person name="Zachgo S."/>
            <person name="Langdale J."/>
            <person name="Maumus F."/>
            <person name="Straeten D.V.D."/>
            <person name="Gould S.B."/>
            <person name="Rensing S.A."/>
        </authorList>
    </citation>
    <scope>NUCLEOTIDE SEQUENCE [LARGE SCALE GENOMIC DNA]</scope>
    <source>
        <strain evidence="4 5">S276</strain>
    </source>
</reference>
<feature type="compositionally biased region" description="Gly residues" evidence="2">
    <location>
        <begin position="171"/>
        <end position="194"/>
    </location>
</feature>
<dbReference type="GO" id="GO:0034727">
    <property type="term" value="P:piecemeal microautophagy of the nucleus"/>
    <property type="evidence" value="ECO:0007669"/>
    <property type="project" value="TreeGrafter"/>
</dbReference>
<dbReference type="Gramene" id="GBG59860">
    <property type="protein sequence ID" value="GBG59860"/>
    <property type="gene ID" value="CBR_g66667"/>
</dbReference>
<name>A0A388JPZ5_CHABU</name>
<dbReference type="PANTHER" id="PTHR13430:SF4">
    <property type="entry name" value="AUTOPHAGY-RELATED PROTEIN 13"/>
    <property type="match status" value="1"/>
</dbReference>
<dbReference type="Pfam" id="PF10033">
    <property type="entry name" value="ATG13"/>
    <property type="match status" value="1"/>
</dbReference>
<keyword evidence="1" id="KW-0072">Autophagy</keyword>
<keyword evidence="5" id="KW-1185">Reference proteome</keyword>
<dbReference type="GO" id="GO:1990316">
    <property type="term" value="C:Atg1/ULK1 kinase complex"/>
    <property type="evidence" value="ECO:0007669"/>
    <property type="project" value="InterPro"/>
</dbReference>
<evidence type="ECO:0000313" key="4">
    <source>
        <dbReference type="EMBL" id="GBG59860.1"/>
    </source>
</evidence>
<proteinExistence type="predicted"/>
<evidence type="ECO:0000256" key="1">
    <source>
        <dbReference type="ARBA" id="ARBA00023006"/>
    </source>
</evidence>